<dbReference type="FunCoup" id="A7THN0">
    <property type="interactions" value="111"/>
</dbReference>
<dbReference type="InParanoid" id="A7THN0"/>
<protein>
    <recommendedName>
        <fullName evidence="3">NAD-dependent epimerase/dehydratase domain-containing protein</fullName>
    </recommendedName>
</protein>
<dbReference type="PANTHER" id="PTHR12126:SF16">
    <property type="entry name" value="MIOREX COMPLEX COMPONENT 2"/>
    <property type="match status" value="1"/>
</dbReference>
<evidence type="ECO:0000313" key="2">
    <source>
        <dbReference type="Proteomes" id="UP000000267"/>
    </source>
</evidence>
<accession>A7THN0</accession>
<gene>
    <name evidence="1" type="ORF">Kpol_543p25</name>
</gene>
<dbReference type="SUPFAM" id="SSF51735">
    <property type="entry name" value="NAD(P)-binding Rossmann-fold domains"/>
    <property type="match status" value="1"/>
</dbReference>
<dbReference type="eggNOG" id="KOG4288">
    <property type="taxonomic scope" value="Eukaryota"/>
</dbReference>
<dbReference type="PhylomeDB" id="A7THN0"/>
<dbReference type="GO" id="GO:0044877">
    <property type="term" value="F:protein-containing complex binding"/>
    <property type="evidence" value="ECO:0007669"/>
    <property type="project" value="TreeGrafter"/>
</dbReference>
<dbReference type="RefSeq" id="XP_001646054.1">
    <property type="nucleotide sequence ID" value="XM_001646004.1"/>
</dbReference>
<dbReference type="GO" id="GO:0006744">
    <property type="term" value="P:ubiquinone biosynthetic process"/>
    <property type="evidence" value="ECO:0007669"/>
    <property type="project" value="EnsemblFungi"/>
</dbReference>
<dbReference type="Proteomes" id="UP000000267">
    <property type="component" value="Unassembled WGS sequence"/>
</dbReference>
<dbReference type="OMA" id="WERADIF"/>
<evidence type="ECO:0000313" key="1">
    <source>
        <dbReference type="EMBL" id="EDO18196.1"/>
    </source>
</evidence>
<dbReference type="InterPro" id="IPR036291">
    <property type="entry name" value="NAD(P)-bd_dom_sf"/>
</dbReference>
<dbReference type="EMBL" id="DS480392">
    <property type="protein sequence ID" value="EDO18196.1"/>
    <property type="molecule type" value="Genomic_DNA"/>
</dbReference>
<dbReference type="PANTHER" id="PTHR12126">
    <property type="entry name" value="NADH-UBIQUINONE OXIDOREDUCTASE 39 KDA SUBUNIT-RELATED"/>
    <property type="match status" value="1"/>
</dbReference>
<dbReference type="Gene3D" id="3.40.50.720">
    <property type="entry name" value="NAD(P)-binding Rossmann-like Domain"/>
    <property type="match status" value="1"/>
</dbReference>
<reference evidence="1 2" key="1">
    <citation type="journal article" date="2007" name="Proc. Natl. Acad. Sci. U.S.A.">
        <title>Independent sorting-out of thousands of duplicated gene pairs in two yeast species descended from a whole-genome duplication.</title>
        <authorList>
            <person name="Scannell D.R."/>
            <person name="Frank A.C."/>
            <person name="Conant G.C."/>
            <person name="Byrne K.P."/>
            <person name="Woolfit M."/>
            <person name="Wolfe K.H."/>
        </authorList>
    </citation>
    <scope>NUCLEOTIDE SEQUENCE [LARGE SCALE GENOMIC DNA]</scope>
    <source>
        <strain evidence="2">ATCC 22028 / DSM 70294 / BCRC 21397 / CBS 2163 / NBRC 10782 / NRRL Y-8283 / UCD 57-17</strain>
    </source>
</reference>
<dbReference type="OrthoDB" id="276721at2759"/>
<dbReference type="HOGENOM" id="CLU_055314_1_0_1"/>
<dbReference type="KEGG" id="vpo:Kpol_543p25"/>
<dbReference type="GO" id="GO:0005739">
    <property type="term" value="C:mitochondrion"/>
    <property type="evidence" value="ECO:0007669"/>
    <property type="project" value="EnsemblFungi"/>
</dbReference>
<dbReference type="AlphaFoldDB" id="A7THN0"/>
<dbReference type="InterPro" id="IPR051207">
    <property type="entry name" value="ComplexI_NDUFA9_subunit"/>
</dbReference>
<name>A7THN0_VANPO</name>
<sequence>MYNKLLVFGGNGFLGKRICQEAVTRGFQVTSVSRSGIAPEAPTPSDSHWIREVKWESCDIFKPDSYYHLLSENPNIVHSVGILFENDIYKKIIRGSFSEFLKYLQNHKPSLDKNPLIDRDPNMTYEMVNKKSALILADAFSEILQKQHSGRLLNEKASPTFTYISADRGFPLVPDAYINSKRDTESELKNYNDVFRSIIMRPGFMYDEYSNNADPSYLIRRGIEAMNCANHVVFNNKFDFINNQVRPAVSAQQVSKSVMDHIVDKNYNGVVSLEEITKN</sequence>
<organism evidence="2">
    <name type="scientific">Vanderwaltozyma polyspora (strain ATCC 22028 / DSM 70294 / BCRC 21397 / CBS 2163 / NBRC 10782 / NRRL Y-8283 / UCD 57-17)</name>
    <name type="common">Kluyveromyces polysporus</name>
    <dbReference type="NCBI Taxonomy" id="436907"/>
    <lineage>
        <taxon>Eukaryota</taxon>
        <taxon>Fungi</taxon>
        <taxon>Dikarya</taxon>
        <taxon>Ascomycota</taxon>
        <taxon>Saccharomycotina</taxon>
        <taxon>Saccharomycetes</taxon>
        <taxon>Saccharomycetales</taxon>
        <taxon>Saccharomycetaceae</taxon>
        <taxon>Vanderwaltozyma</taxon>
    </lineage>
</organism>
<dbReference type="GeneID" id="5546470"/>
<proteinExistence type="predicted"/>
<keyword evidence="2" id="KW-1185">Reference proteome</keyword>
<dbReference type="STRING" id="436907.A7THN0"/>
<evidence type="ECO:0008006" key="3">
    <source>
        <dbReference type="Google" id="ProtNLM"/>
    </source>
</evidence>